<organism evidence="2">
    <name type="scientific">Amphora coffeiformis</name>
    <dbReference type="NCBI Taxonomy" id="265554"/>
    <lineage>
        <taxon>Eukaryota</taxon>
        <taxon>Sar</taxon>
        <taxon>Stramenopiles</taxon>
        <taxon>Ochrophyta</taxon>
        <taxon>Bacillariophyta</taxon>
        <taxon>Bacillariophyceae</taxon>
        <taxon>Bacillariophycidae</taxon>
        <taxon>Thalassiophysales</taxon>
        <taxon>Catenulaceae</taxon>
        <taxon>Amphora</taxon>
    </lineage>
</organism>
<gene>
    <name evidence="2" type="ORF">ACOF00016_LOCUS8274</name>
</gene>
<dbReference type="EMBL" id="HBIM01009810">
    <property type="protein sequence ID" value="CAE0410842.1"/>
    <property type="molecule type" value="Transcribed_RNA"/>
</dbReference>
<proteinExistence type="predicted"/>
<feature type="compositionally biased region" description="Polar residues" evidence="1">
    <location>
        <begin position="361"/>
        <end position="373"/>
    </location>
</feature>
<sequence length="409" mass="46408">MAVPDDSSEREQQHKALYDKARSLWLSPSTEKDLDEVETILRTIWASRSSIEQHDDEVEGPHPPPPTKRSKKEFDSCSVMGQTGSRLALWLIQSNRVSEADEILQQLSFQCRLSSRVLRSEVNEKQSTSSTVKKGMPRDIPCRVYDRFLSDADLNHLLSVFGDIESSYWMDHNYSVEPPSPYFSYLIPLKALDNFGFLGSLITRLKTCLMEWQPLLRSCSQVEMWAHNRPAATGHQLHFDTDNEGYDSTVRHPLMTCILYLTEVGGPSLVTNQRKSSRYPADKGWLSHSAVGRMTALDGRVLHCVLPGQATTNQTRRITLMLAFWRRIKVRGDDKESTAGAARKFPTDNRDWARRLREPTLASTPPTDWSPTQDKADPEPLDHVFENLSGEPWPISSGLPSYDCVFQGI</sequence>
<feature type="region of interest" description="Disordered" evidence="1">
    <location>
        <begin position="51"/>
        <end position="74"/>
    </location>
</feature>
<evidence type="ECO:0000313" key="2">
    <source>
        <dbReference type="EMBL" id="CAE0410842.1"/>
    </source>
</evidence>
<feature type="region of interest" description="Disordered" evidence="1">
    <location>
        <begin position="336"/>
        <end position="382"/>
    </location>
</feature>
<name>A0A7S3L552_9STRA</name>
<accession>A0A7S3L552</accession>
<evidence type="ECO:0000256" key="1">
    <source>
        <dbReference type="SAM" id="MobiDB-lite"/>
    </source>
</evidence>
<protein>
    <submittedName>
        <fullName evidence="2">Uncharacterized protein</fullName>
    </submittedName>
</protein>
<dbReference type="AlphaFoldDB" id="A0A7S3L552"/>
<feature type="compositionally biased region" description="Basic and acidic residues" evidence="1">
    <location>
        <begin position="345"/>
        <end position="358"/>
    </location>
</feature>
<reference evidence="2" key="1">
    <citation type="submission" date="2021-01" db="EMBL/GenBank/DDBJ databases">
        <authorList>
            <person name="Corre E."/>
            <person name="Pelletier E."/>
            <person name="Niang G."/>
            <person name="Scheremetjew M."/>
            <person name="Finn R."/>
            <person name="Kale V."/>
            <person name="Holt S."/>
            <person name="Cochrane G."/>
            <person name="Meng A."/>
            <person name="Brown T."/>
            <person name="Cohen L."/>
        </authorList>
    </citation>
    <scope>NUCLEOTIDE SEQUENCE</scope>
    <source>
        <strain evidence="2">CCMP127</strain>
    </source>
</reference>